<dbReference type="Gene3D" id="3.90.580.10">
    <property type="entry name" value="Zinc finger, CHC2-type domain"/>
    <property type="match status" value="1"/>
</dbReference>
<reference evidence="3 4" key="1">
    <citation type="submission" date="2024-08" db="EMBL/GenBank/DDBJ databases">
        <title>Sulfate-reducing bacteria isolated from formation water of the oil field in Kazakhstan and description of Pseudodesulfovibrio sp.</title>
        <authorList>
            <person name="Bidzhieva S.K."/>
            <person name="Tourova T.P."/>
            <person name="Grouzdev D.S."/>
            <person name="Beletsky A.V."/>
            <person name="Sokolova D.S."/>
            <person name="Samigullina S.R."/>
            <person name="Poltaraus A.B."/>
            <person name="Avtukh A.N."/>
            <person name="Tereshina V.M."/>
            <person name="Zhaparov N.S."/>
            <person name="Mardanov A.V."/>
            <person name="Nazina T.N."/>
        </authorList>
    </citation>
    <scope>NUCLEOTIDE SEQUENCE [LARGE SCALE GENOMIC DNA]</scope>
    <source>
        <strain evidence="3 4">9FUS</strain>
    </source>
</reference>
<keyword evidence="4" id="KW-1185">Reference proteome</keyword>
<proteinExistence type="predicted"/>
<dbReference type="InterPro" id="IPR013237">
    <property type="entry name" value="Phage_T7_Gp4_N"/>
</dbReference>
<dbReference type="RefSeq" id="WP_371386530.1">
    <property type="nucleotide sequence ID" value="NZ_JBGLYH010000023.1"/>
</dbReference>
<evidence type="ECO:0000313" key="4">
    <source>
        <dbReference type="Proteomes" id="UP001568698"/>
    </source>
</evidence>
<name>A0ABV4K235_9BACT</name>
<organism evidence="3 4">
    <name type="scientific">Pseudodesulfovibrio karagichevae</name>
    <dbReference type="NCBI Taxonomy" id="3239305"/>
    <lineage>
        <taxon>Bacteria</taxon>
        <taxon>Pseudomonadati</taxon>
        <taxon>Thermodesulfobacteriota</taxon>
        <taxon>Desulfovibrionia</taxon>
        <taxon>Desulfovibrionales</taxon>
        <taxon>Desulfovibrionaceae</taxon>
    </lineage>
</organism>
<feature type="domain" description="DNA primase/helicase Gp4 N-terminal Bacteriophage T7-like" evidence="2">
    <location>
        <begin position="26"/>
        <end position="74"/>
    </location>
</feature>
<accession>A0ABV4K235</accession>
<comment type="caution">
    <text evidence="3">The sequence shown here is derived from an EMBL/GenBank/DDBJ whole genome shotgun (WGS) entry which is preliminary data.</text>
</comment>
<dbReference type="Pfam" id="PF08273">
    <property type="entry name" value="Zn_Ribbon_Prim"/>
    <property type="match status" value="1"/>
</dbReference>
<feature type="compositionally biased region" description="Basic and acidic residues" evidence="1">
    <location>
        <begin position="104"/>
        <end position="114"/>
    </location>
</feature>
<sequence>MPVELIELVRARVPGGFEHPVGGRGEYQGPCPVCGGTDRFRVFPDQAPSGDVAERAGVSGGYWCRQCGLSGDYVQWLVDVEGWDWTKIFDFLSVEGEAAGPASAKRERPRRDSAGRTLDQLNPVTFPPLKWQEHARKFVEECAARLQSNPHLLQWLEHRGVPLDIAQAYQLGWHAGEPQRNGPPCIYRNREGWGLDKQISPKTGRLKSIWIPRGLVVPNERDGQLAAVRIRRPNQDLGENDDKYILVAGSEQKVVTITPNARAYVVTEAALDGLAVMAAAQPGVGMCAMGTLSMYPDQQAAGWLGEATGILNALDFEPQGKGEQHGNKFRFWWDQRYPQCRRTPVPAGKDPGEFVELHGLPALGAWIRSQLSPVMRVTAPPPRGNVTAAPPPKDKKLQIPDDVEALRLLLATNRLEIHVGENGNLLGCRGPAEIHDRVALLAHRPVVARWLREIGECEVTIRNFLKPLESANER</sequence>
<dbReference type="SMART" id="SM00778">
    <property type="entry name" value="Prim_Zn_Ribbon"/>
    <property type="match status" value="1"/>
</dbReference>
<feature type="region of interest" description="Disordered" evidence="1">
    <location>
        <begin position="100"/>
        <end position="119"/>
    </location>
</feature>
<protein>
    <submittedName>
        <fullName evidence="3">Primase-helicase zinc-binding domain-containing protein</fullName>
    </submittedName>
</protein>
<gene>
    <name evidence="3" type="ORF">AB6M95_09655</name>
</gene>
<evidence type="ECO:0000313" key="3">
    <source>
        <dbReference type="EMBL" id="MEZ7197011.1"/>
    </source>
</evidence>
<evidence type="ECO:0000256" key="1">
    <source>
        <dbReference type="SAM" id="MobiDB-lite"/>
    </source>
</evidence>
<dbReference type="InterPro" id="IPR036977">
    <property type="entry name" value="DNA_primase_Znf_CHC2"/>
</dbReference>
<dbReference type="Proteomes" id="UP001568698">
    <property type="component" value="Unassembled WGS sequence"/>
</dbReference>
<evidence type="ECO:0000259" key="2">
    <source>
        <dbReference type="SMART" id="SM00778"/>
    </source>
</evidence>
<dbReference type="SUPFAM" id="SSF57783">
    <property type="entry name" value="Zinc beta-ribbon"/>
    <property type="match status" value="1"/>
</dbReference>
<dbReference type="EMBL" id="JBGLYH010000023">
    <property type="protein sequence ID" value="MEZ7197011.1"/>
    <property type="molecule type" value="Genomic_DNA"/>
</dbReference>